<gene>
    <name evidence="2" type="ORF">PMAYCL1PPCAC_03242</name>
</gene>
<name>A0AAN5C7T0_9BILA</name>
<evidence type="ECO:0000313" key="3">
    <source>
        <dbReference type="Proteomes" id="UP001328107"/>
    </source>
</evidence>
<dbReference type="AlphaFoldDB" id="A0AAN5C7T0"/>
<evidence type="ECO:0000256" key="1">
    <source>
        <dbReference type="SAM" id="MobiDB-lite"/>
    </source>
</evidence>
<feature type="compositionally biased region" description="Polar residues" evidence="1">
    <location>
        <begin position="376"/>
        <end position="385"/>
    </location>
</feature>
<sequence length="392" mass="44865">MSGPTPVSTVPGSAEPRIADAKEYIDSISLWKIRTKLRSTDKTTTELCITETKRFGDEAPTEEKITCGSNPHERSIDEESFGSQFEYVVTQTDVNSKEVIDFFKFVVYAELSPEEYRSFLENIEHLVDPDSLRPARFYRNSDIHAELQGHYGLGGIHPSGHRASPLFLRFEGVYLSCRLELEEDPRWDDDFRTIHPQDSGLPQGFIYPPKSPYGTARRSFNTEKILNGSSRLFLGGIHCFSLEWKDKPDHFSRPHYILLIVCKHNSDTFQECVELGLIELDFKTNNFMRWDAETGELFCATALEKQCRQRYPHSVWPEIFLADSKIPLRDGLFSRCSLRGASSEQKSLFPCDACHGYMDWERENNDESSTSRKRFSSVNSEQEGSPSKKPLA</sequence>
<reference evidence="3" key="1">
    <citation type="submission" date="2022-10" db="EMBL/GenBank/DDBJ databases">
        <title>Genome assembly of Pristionchus species.</title>
        <authorList>
            <person name="Yoshida K."/>
            <person name="Sommer R.J."/>
        </authorList>
    </citation>
    <scope>NUCLEOTIDE SEQUENCE [LARGE SCALE GENOMIC DNA]</scope>
    <source>
        <strain evidence="3">RS5460</strain>
    </source>
</reference>
<dbReference type="Proteomes" id="UP001328107">
    <property type="component" value="Unassembled WGS sequence"/>
</dbReference>
<comment type="caution">
    <text evidence="2">The sequence shown here is derived from an EMBL/GenBank/DDBJ whole genome shotgun (WGS) entry which is preliminary data.</text>
</comment>
<dbReference type="EMBL" id="BTRK01000001">
    <property type="protein sequence ID" value="GMR33047.1"/>
    <property type="molecule type" value="Genomic_DNA"/>
</dbReference>
<proteinExistence type="predicted"/>
<keyword evidence="3" id="KW-1185">Reference proteome</keyword>
<organism evidence="2 3">
    <name type="scientific">Pristionchus mayeri</name>
    <dbReference type="NCBI Taxonomy" id="1317129"/>
    <lineage>
        <taxon>Eukaryota</taxon>
        <taxon>Metazoa</taxon>
        <taxon>Ecdysozoa</taxon>
        <taxon>Nematoda</taxon>
        <taxon>Chromadorea</taxon>
        <taxon>Rhabditida</taxon>
        <taxon>Rhabditina</taxon>
        <taxon>Diplogasteromorpha</taxon>
        <taxon>Diplogasteroidea</taxon>
        <taxon>Neodiplogasteridae</taxon>
        <taxon>Pristionchus</taxon>
    </lineage>
</organism>
<protein>
    <submittedName>
        <fullName evidence="2">Uncharacterized protein</fullName>
    </submittedName>
</protein>
<accession>A0AAN5C7T0</accession>
<evidence type="ECO:0000313" key="2">
    <source>
        <dbReference type="EMBL" id="GMR33047.1"/>
    </source>
</evidence>
<feature type="region of interest" description="Disordered" evidence="1">
    <location>
        <begin position="363"/>
        <end position="392"/>
    </location>
</feature>